<proteinExistence type="predicted"/>
<sequence length="33" mass="3766">MVMQSGFDGSGEEKTPIIMRIGRDQRGEFIDHK</sequence>
<evidence type="ECO:0000313" key="2">
    <source>
        <dbReference type="EMBL" id="VDD13565.1"/>
    </source>
</evidence>
<organism evidence="2">
    <name type="scientific">Brassica oleracea</name>
    <name type="common">Wild cabbage</name>
    <dbReference type="NCBI Taxonomy" id="3712"/>
    <lineage>
        <taxon>Eukaryota</taxon>
        <taxon>Viridiplantae</taxon>
        <taxon>Streptophyta</taxon>
        <taxon>Embryophyta</taxon>
        <taxon>Tracheophyta</taxon>
        <taxon>Spermatophyta</taxon>
        <taxon>Magnoliopsida</taxon>
        <taxon>eudicotyledons</taxon>
        <taxon>Gunneridae</taxon>
        <taxon>Pentapetalae</taxon>
        <taxon>rosids</taxon>
        <taxon>malvids</taxon>
        <taxon>Brassicales</taxon>
        <taxon>Brassicaceae</taxon>
        <taxon>Brassiceae</taxon>
        <taxon>Brassica</taxon>
    </lineage>
</organism>
<feature type="compositionally biased region" description="Basic and acidic residues" evidence="1">
    <location>
        <begin position="11"/>
        <end position="33"/>
    </location>
</feature>
<dbReference type="AlphaFoldDB" id="A0A3P6CT40"/>
<accession>A0A3P6CT40</accession>
<reference evidence="2" key="1">
    <citation type="submission" date="2018-11" db="EMBL/GenBank/DDBJ databases">
        <authorList>
            <consortium name="Genoscope - CEA"/>
            <person name="William W."/>
        </authorList>
    </citation>
    <scope>NUCLEOTIDE SEQUENCE</scope>
</reference>
<protein>
    <submittedName>
        <fullName evidence="2">Uncharacterized protein</fullName>
    </submittedName>
</protein>
<name>A0A3P6CT40_BRAOL</name>
<evidence type="ECO:0000256" key="1">
    <source>
        <dbReference type="SAM" id="MobiDB-lite"/>
    </source>
</evidence>
<gene>
    <name evidence="2" type="ORF">BOLC4T27217H</name>
</gene>
<dbReference type="EMBL" id="LR031873">
    <property type="protein sequence ID" value="VDD13565.1"/>
    <property type="molecule type" value="Genomic_DNA"/>
</dbReference>
<feature type="region of interest" description="Disordered" evidence="1">
    <location>
        <begin position="1"/>
        <end position="33"/>
    </location>
</feature>